<protein>
    <submittedName>
        <fullName evidence="4">FMN-binding protein</fullName>
    </submittedName>
</protein>
<comment type="caution">
    <text evidence="4">The sequence shown here is derived from an EMBL/GenBank/DDBJ whole genome shotgun (WGS) entry which is preliminary data.</text>
</comment>
<dbReference type="Gene3D" id="3.90.1010.20">
    <property type="match status" value="3"/>
</dbReference>
<dbReference type="AlphaFoldDB" id="A0A926EJU9"/>
<keyword evidence="2" id="KW-0732">Signal</keyword>
<dbReference type="SMART" id="SM00900">
    <property type="entry name" value="FMN_bind"/>
    <property type="match status" value="1"/>
</dbReference>
<feature type="chain" id="PRO_5038600279" evidence="2">
    <location>
        <begin position="20"/>
        <end position="439"/>
    </location>
</feature>
<feature type="signal peptide" evidence="2">
    <location>
        <begin position="1"/>
        <end position="19"/>
    </location>
</feature>
<evidence type="ECO:0000256" key="1">
    <source>
        <dbReference type="SAM" id="MobiDB-lite"/>
    </source>
</evidence>
<dbReference type="EMBL" id="JACRTD010000002">
    <property type="protein sequence ID" value="MBC8584703.1"/>
    <property type="molecule type" value="Genomic_DNA"/>
</dbReference>
<dbReference type="GO" id="GO:0010181">
    <property type="term" value="F:FMN binding"/>
    <property type="evidence" value="ECO:0007669"/>
    <property type="project" value="InterPro"/>
</dbReference>
<dbReference type="PROSITE" id="PS51257">
    <property type="entry name" value="PROKAR_LIPOPROTEIN"/>
    <property type="match status" value="1"/>
</dbReference>
<keyword evidence="5" id="KW-1185">Reference proteome</keyword>
<dbReference type="InterPro" id="IPR007329">
    <property type="entry name" value="FMN-bd"/>
</dbReference>
<feature type="compositionally biased region" description="Low complexity" evidence="1">
    <location>
        <begin position="89"/>
        <end position="109"/>
    </location>
</feature>
<dbReference type="Pfam" id="PF04205">
    <property type="entry name" value="FMN_bind"/>
    <property type="match status" value="1"/>
</dbReference>
<evidence type="ECO:0000313" key="5">
    <source>
        <dbReference type="Proteomes" id="UP000623678"/>
    </source>
</evidence>
<name>A0A926EJU9_9FIRM</name>
<dbReference type="RefSeq" id="WP_262394524.1">
    <property type="nucleotide sequence ID" value="NZ_JACRTD010000002.1"/>
</dbReference>
<dbReference type="GO" id="GO:0016020">
    <property type="term" value="C:membrane"/>
    <property type="evidence" value="ECO:0007669"/>
    <property type="project" value="InterPro"/>
</dbReference>
<feature type="compositionally biased region" description="Low complexity" evidence="1">
    <location>
        <begin position="420"/>
        <end position="439"/>
    </location>
</feature>
<evidence type="ECO:0000259" key="3">
    <source>
        <dbReference type="SMART" id="SM00900"/>
    </source>
</evidence>
<reference evidence="4" key="1">
    <citation type="submission" date="2020-08" db="EMBL/GenBank/DDBJ databases">
        <title>Genome public.</title>
        <authorList>
            <person name="Liu C."/>
            <person name="Sun Q."/>
        </authorList>
    </citation>
    <scope>NUCLEOTIDE SEQUENCE</scope>
    <source>
        <strain evidence="4">NSJ-64</strain>
    </source>
</reference>
<dbReference type="Proteomes" id="UP000623678">
    <property type="component" value="Unassembled WGS sequence"/>
</dbReference>
<feature type="domain" description="FMN-binding" evidence="3">
    <location>
        <begin position="307"/>
        <end position="401"/>
    </location>
</feature>
<feature type="region of interest" description="Disordered" evidence="1">
    <location>
        <begin position="83"/>
        <end position="115"/>
    </location>
</feature>
<accession>A0A926EJU9</accession>
<organism evidence="4 5">
    <name type="scientific">Youxingia wuxianensis</name>
    <dbReference type="NCBI Taxonomy" id="2763678"/>
    <lineage>
        <taxon>Bacteria</taxon>
        <taxon>Bacillati</taxon>
        <taxon>Bacillota</taxon>
        <taxon>Clostridia</taxon>
        <taxon>Eubacteriales</taxon>
        <taxon>Oscillospiraceae</taxon>
        <taxon>Youxingia</taxon>
    </lineage>
</organism>
<evidence type="ECO:0000313" key="4">
    <source>
        <dbReference type="EMBL" id="MBC8584703.1"/>
    </source>
</evidence>
<feature type="region of interest" description="Disordered" evidence="1">
    <location>
        <begin position="418"/>
        <end position="439"/>
    </location>
</feature>
<evidence type="ECO:0000256" key="2">
    <source>
        <dbReference type="SAM" id="SignalP"/>
    </source>
</evidence>
<sequence length="439" mass="47841">MKKSVSIILILSLVLSLLAACTPQEPEPVVPEPEPEPEPVYVYQDGTYEAQFTIPAQDGNMESLTVQIVNDVIEIKSYSYKSEPASSEADTAQSAVSSDASSDQDSQPQETQAEFTHSITKAFEEADKDITKLKPIEGQEEHTYRFIRMMSDILENAKTGNTQPISFSTRYADGDYLACMPDFNPQGWRAYVKLSVANDEFVSIEYNAVSEKDETQLITLDAELNAEGVAAAPATYYPAIVDSFKNAGYSLDGIVTPTGGAPATKAFKKLMGPLFASMMSGGEKDIIVNQYVDGEYRAQFKDFDENGWKEYIVIQVEDGAVTIKQFDAFHQEDENRFKSQDADLETKMTEKTGTNPKQYTKDLIDSWGKADGDVTKVDNITGATVSSNSFKLLLGELLATAATAGDTDSILEVERVQVEAPSSSSSSSSADASTSSLAQ</sequence>
<proteinExistence type="predicted"/>
<gene>
    <name evidence="4" type="ORF">H8705_03825</name>
</gene>